<sequence length="201" mass="22893">MDDKTLHPNRRQQDPFIPIRKVWDMFIAQCKMNYSPGSNVTIDEQLLGFRGRCPFRMYIPNKPNKYATNTNVLPQGEYYFKELSQPVHGSNRNITCNNWFTSIPAAKSLLLEPYKLTVVGTVRSNKRETPEELKNSRSRPVGTSMFCFDGPLTLASYKPKPSKMVYMLSSCGEDAAINLTTGKPEIIMFYNQTKGGVDTFD</sequence>
<dbReference type="EMBL" id="CAKOGL010000023">
    <property type="protein sequence ID" value="CAH2101186.1"/>
    <property type="molecule type" value="Genomic_DNA"/>
</dbReference>
<dbReference type="AlphaFoldDB" id="A0AAU9UQA3"/>
<feature type="domain" description="PiggyBac transposable element-derived protein" evidence="1">
    <location>
        <begin position="80"/>
        <end position="200"/>
    </location>
</feature>
<gene>
    <name evidence="2" type="ORF">EEDITHA_LOCUS15970</name>
</gene>
<proteinExistence type="predicted"/>
<evidence type="ECO:0000313" key="2">
    <source>
        <dbReference type="EMBL" id="CAH2101186.1"/>
    </source>
</evidence>
<reference evidence="2" key="1">
    <citation type="submission" date="2022-03" db="EMBL/GenBank/DDBJ databases">
        <authorList>
            <person name="Tunstrom K."/>
        </authorList>
    </citation>
    <scope>NUCLEOTIDE SEQUENCE</scope>
</reference>
<dbReference type="InterPro" id="IPR029526">
    <property type="entry name" value="PGBD"/>
</dbReference>
<feature type="domain" description="PiggyBac transposable element-derived protein" evidence="1">
    <location>
        <begin position="9"/>
        <end position="69"/>
    </location>
</feature>
<keyword evidence="3" id="KW-1185">Reference proteome</keyword>
<dbReference type="Pfam" id="PF13843">
    <property type="entry name" value="DDE_Tnp_1_7"/>
    <property type="match status" value="2"/>
</dbReference>
<dbReference type="PANTHER" id="PTHR46599">
    <property type="entry name" value="PIGGYBAC TRANSPOSABLE ELEMENT-DERIVED PROTEIN 4"/>
    <property type="match status" value="1"/>
</dbReference>
<dbReference type="PANTHER" id="PTHR46599:SF6">
    <property type="entry name" value="DUAL SPECIFICITY PHOSPHATASE 26"/>
    <property type="match status" value="1"/>
</dbReference>
<name>A0AAU9UQA3_EUPED</name>
<organism evidence="2 3">
    <name type="scientific">Euphydryas editha</name>
    <name type="common">Edith's checkerspot</name>
    <dbReference type="NCBI Taxonomy" id="104508"/>
    <lineage>
        <taxon>Eukaryota</taxon>
        <taxon>Metazoa</taxon>
        <taxon>Ecdysozoa</taxon>
        <taxon>Arthropoda</taxon>
        <taxon>Hexapoda</taxon>
        <taxon>Insecta</taxon>
        <taxon>Pterygota</taxon>
        <taxon>Neoptera</taxon>
        <taxon>Endopterygota</taxon>
        <taxon>Lepidoptera</taxon>
        <taxon>Glossata</taxon>
        <taxon>Ditrysia</taxon>
        <taxon>Papilionoidea</taxon>
        <taxon>Nymphalidae</taxon>
        <taxon>Nymphalinae</taxon>
        <taxon>Euphydryas</taxon>
    </lineage>
</organism>
<evidence type="ECO:0000259" key="1">
    <source>
        <dbReference type="Pfam" id="PF13843"/>
    </source>
</evidence>
<evidence type="ECO:0000313" key="3">
    <source>
        <dbReference type="Proteomes" id="UP001153954"/>
    </source>
</evidence>
<dbReference type="Proteomes" id="UP001153954">
    <property type="component" value="Unassembled WGS sequence"/>
</dbReference>
<protein>
    <recommendedName>
        <fullName evidence="1">PiggyBac transposable element-derived protein domain-containing protein</fullName>
    </recommendedName>
</protein>
<comment type="caution">
    <text evidence="2">The sequence shown here is derived from an EMBL/GenBank/DDBJ whole genome shotgun (WGS) entry which is preliminary data.</text>
</comment>
<accession>A0AAU9UQA3</accession>